<keyword evidence="3" id="KW-1185">Reference proteome</keyword>
<dbReference type="Proteomes" id="UP001465426">
    <property type="component" value="Unassembled WGS sequence"/>
</dbReference>
<dbReference type="InterPro" id="IPR011330">
    <property type="entry name" value="Glyco_hydro/deAcase_b/a-brl"/>
</dbReference>
<gene>
    <name evidence="2" type="ORF">WMO63_09880</name>
</gene>
<dbReference type="Gene3D" id="3.20.20.370">
    <property type="entry name" value="Glycoside hydrolase/deacetylase"/>
    <property type="match status" value="1"/>
</dbReference>
<evidence type="ECO:0000256" key="1">
    <source>
        <dbReference type="SAM" id="SignalP"/>
    </source>
</evidence>
<accession>A0ABV1EXY6</accession>
<dbReference type="EMBL" id="JBBMFN010000019">
    <property type="protein sequence ID" value="MEQ2465973.1"/>
    <property type="molecule type" value="Genomic_DNA"/>
</dbReference>
<comment type="caution">
    <text evidence="2">The sequence shown here is derived from an EMBL/GenBank/DDBJ whole genome shotgun (WGS) entry which is preliminary data.</text>
</comment>
<evidence type="ECO:0000313" key="3">
    <source>
        <dbReference type="Proteomes" id="UP001465426"/>
    </source>
</evidence>
<sequence length="261" mass="29457">MKKIIWFLCFLSFPLGISAQEVDSSKNQVRKELAIVIDDFGNNMKGTDEMLNLPVPITVAIMPFLSTSKEDAIRAHKKGHEVIVHLPLEPKKGKKSWLGPGAITTDLSNEEIRKRVKGAIESIPYAVGMNHHMGSKATEDERVMRIILEECHKHNLYYLDSKTTNKSVIKELAEELHVPYLENDLFFDHIYTNQHIAKQASRLAKRLDKEQEFIAIGHVGISGPSVVSVLKEYIPVYQKDADIVPLSTLVEGYELLDTDLP</sequence>
<dbReference type="PANTHER" id="PTHR30105">
    <property type="entry name" value="UNCHARACTERIZED YIBQ-RELATED"/>
    <property type="match status" value="1"/>
</dbReference>
<organism evidence="2 3">
    <name type="scientific">Niallia hominis</name>
    <dbReference type="NCBI Taxonomy" id="3133173"/>
    <lineage>
        <taxon>Bacteria</taxon>
        <taxon>Bacillati</taxon>
        <taxon>Bacillota</taxon>
        <taxon>Bacilli</taxon>
        <taxon>Bacillales</taxon>
        <taxon>Bacillaceae</taxon>
        <taxon>Niallia</taxon>
    </lineage>
</organism>
<dbReference type="PANTHER" id="PTHR30105:SF2">
    <property type="entry name" value="DIVERGENT POLYSACCHARIDE DEACETYLASE SUPERFAMILY"/>
    <property type="match status" value="1"/>
</dbReference>
<dbReference type="SUPFAM" id="SSF88713">
    <property type="entry name" value="Glycoside hydrolase/deacetylase"/>
    <property type="match status" value="1"/>
</dbReference>
<feature type="chain" id="PRO_5045492804" evidence="1">
    <location>
        <begin position="20"/>
        <end position="261"/>
    </location>
</feature>
<protein>
    <submittedName>
        <fullName evidence="2">Divergent polysaccharide deacetylase family protein</fullName>
    </submittedName>
</protein>
<dbReference type="Pfam" id="PF04748">
    <property type="entry name" value="Polysacc_deac_2"/>
    <property type="match status" value="1"/>
</dbReference>
<feature type="signal peptide" evidence="1">
    <location>
        <begin position="1"/>
        <end position="19"/>
    </location>
</feature>
<name>A0ABV1EXY6_9BACI</name>
<dbReference type="CDD" id="cd10936">
    <property type="entry name" value="CE4_DAC2"/>
    <property type="match status" value="1"/>
</dbReference>
<proteinExistence type="predicted"/>
<reference evidence="2 3" key="1">
    <citation type="submission" date="2024-03" db="EMBL/GenBank/DDBJ databases">
        <title>Human intestinal bacterial collection.</title>
        <authorList>
            <person name="Pauvert C."/>
            <person name="Hitch T.C.A."/>
            <person name="Clavel T."/>
        </authorList>
    </citation>
    <scope>NUCLEOTIDE SEQUENCE [LARGE SCALE GENOMIC DNA]</scope>
    <source>
        <strain evidence="2 3">CLA-SR-H024</strain>
    </source>
</reference>
<evidence type="ECO:0000313" key="2">
    <source>
        <dbReference type="EMBL" id="MEQ2465973.1"/>
    </source>
</evidence>
<dbReference type="InterPro" id="IPR006837">
    <property type="entry name" value="Divergent_DAC"/>
</dbReference>
<dbReference type="RefSeq" id="WP_031536268.1">
    <property type="nucleotide sequence ID" value="NZ_JBBMFN010000019.1"/>
</dbReference>
<keyword evidence="1" id="KW-0732">Signal</keyword>